<dbReference type="Gene3D" id="1.10.287.130">
    <property type="match status" value="1"/>
</dbReference>
<dbReference type="InterPro" id="IPR003018">
    <property type="entry name" value="GAF"/>
</dbReference>
<comment type="caution">
    <text evidence="2">The sequence shown here is derived from an EMBL/GenBank/DDBJ whole genome shotgun (WGS) entry which is preliminary data.</text>
</comment>
<dbReference type="SUPFAM" id="SSF55781">
    <property type="entry name" value="GAF domain-like"/>
    <property type="match status" value="1"/>
</dbReference>
<dbReference type="Gene3D" id="3.30.450.40">
    <property type="match status" value="1"/>
</dbReference>
<accession>A0A5M8QU60</accession>
<dbReference type="PANTHER" id="PTHR43102">
    <property type="entry name" value="SLR1143 PROTEIN"/>
    <property type="match status" value="1"/>
</dbReference>
<name>A0A5M8QU60_9BACT</name>
<dbReference type="AlphaFoldDB" id="A0A5M8QU60"/>
<dbReference type="RefSeq" id="WP_138279366.1">
    <property type="nucleotide sequence ID" value="NZ_VBSN01000053.1"/>
</dbReference>
<dbReference type="InterPro" id="IPR036097">
    <property type="entry name" value="HisK_dim/P_sf"/>
</dbReference>
<dbReference type="Proteomes" id="UP000323994">
    <property type="component" value="Unassembled WGS sequence"/>
</dbReference>
<dbReference type="GO" id="GO:0000155">
    <property type="term" value="F:phosphorelay sensor kinase activity"/>
    <property type="evidence" value="ECO:0007669"/>
    <property type="project" value="InterPro"/>
</dbReference>
<reference evidence="2 3" key="1">
    <citation type="submission" date="2019-05" db="EMBL/GenBank/DDBJ databases">
        <authorList>
            <person name="Qu J.-H."/>
        </authorList>
    </citation>
    <scope>NUCLEOTIDE SEQUENCE [LARGE SCALE GENOMIC DNA]</scope>
    <source>
        <strain evidence="2 3">NS28</strain>
    </source>
</reference>
<gene>
    <name evidence="2" type="ORF">FEM33_18915</name>
</gene>
<evidence type="ECO:0000313" key="2">
    <source>
        <dbReference type="EMBL" id="KAA6438003.1"/>
    </source>
</evidence>
<organism evidence="2 3">
    <name type="scientific">Dyadobacter flavalbus</name>
    <dbReference type="NCBI Taxonomy" id="2579942"/>
    <lineage>
        <taxon>Bacteria</taxon>
        <taxon>Pseudomonadati</taxon>
        <taxon>Bacteroidota</taxon>
        <taxon>Cytophagia</taxon>
        <taxon>Cytophagales</taxon>
        <taxon>Spirosomataceae</taxon>
        <taxon>Dyadobacter</taxon>
    </lineage>
</organism>
<dbReference type="Pfam" id="PF01590">
    <property type="entry name" value="GAF"/>
    <property type="match status" value="1"/>
</dbReference>
<keyword evidence="3" id="KW-1185">Reference proteome</keyword>
<sequence>MINIEAERVEAVKLFLQLGFDKNRELQDIVNLASQLCEKPVALITLLDQEVNWLKVRKGVDQEAMPRETSFCQYSIQQEGLLIVPDASNDKRFEDNPLVHHSPKVRFYAGAPLTLKNGLKMGTLCLFDLKPNHLTSMQQETLMILSRQVTYIMELELGQLLLKQHIEEIERQNESFSKIAQIQSHQIRQPLTSIMAIINLIKLDDYVADKETLLMMENAAYILDSRIREIVNETGMQESQANRP</sequence>
<dbReference type="SUPFAM" id="SSF47384">
    <property type="entry name" value="Homodimeric domain of signal transducing histidine kinase"/>
    <property type="match status" value="1"/>
</dbReference>
<feature type="domain" description="GAF" evidence="1">
    <location>
        <begin position="25"/>
        <end position="149"/>
    </location>
</feature>
<evidence type="ECO:0000313" key="3">
    <source>
        <dbReference type="Proteomes" id="UP000323994"/>
    </source>
</evidence>
<dbReference type="OrthoDB" id="9811889at2"/>
<dbReference type="PANTHER" id="PTHR43102:SF2">
    <property type="entry name" value="GAF DOMAIN-CONTAINING PROTEIN"/>
    <property type="match status" value="1"/>
</dbReference>
<evidence type="ECO:0000259" key="1">
    <source>
        <dbReference type="Pfam" id="PF01590"/>
    </source>
</evidence>
<proteinExistence type="predicted"/>
<dbReference type="EMBL" id="VBSN01000053">
    <property type="protein sequence ID" value="KAA6438003.1"/>
    <property type="molecule type" value="Genomic_DNA"/>
</dbReference>
<dbReference type="InterPro" id="IPR029016">
    <property type="entry name" value="GAF-like_dom_sf"/>
</dbReference>
<protein>
    <submittedName>
        <fullName evidence="2">GAF domain-containing protein</fullName>
    </submittedName>
</protein>